<reference evidence="1 2" key="1">
    <citation type="journal article" date="2011" name="Stand. Genomic Sci.">
        <title>Non-contiguous finished genome sequence of Bacteroides coprosuis type strain (PC139).</title>
        <authorList>
            <person name="Land M."/>
            <person name="Held B."/>
            <person name="Gronow S."/>
            <person name="Abt B."/>
            <person name="Lucas S."/>
            <person name="Del Rio T.G."/>
            <person name="Nolan M."/>
            <person name="Tice H."/>
            <person name="Cheng J.F."/>
            <person name="Pitluck S."/>
            <person name="Liolios K."/>
            <person name="Pagani I."/>
            <person name="Ivanova N."/>
            <person name="Mavromatis K."/>
            <person name="Mikhailova N."/>
            <person name="Pati A."/>
            <person name="Tapia R."/>
            <person name="Han C."/>
            <person name="Goodwin L."/>
            <person name="Chen A."/>
            <person name="Palaniappan K."/>
            <person name="Hauser L."/>
            <person name="Brambilla E.M."/>
            <person name="Rohde M."/>
            <person name="Goker M."/>
            <person name="Detter J.C."/>
            <person name="Woyke T."/>
            <person name="Bristow J."/>
            <person name="Eisen J.A."/>
            <person name="Markowitz V."/>
            <person name="Hugenholtz P."/>
            <person name="Kyrpides N.C."/>
            <person name="Klenk H.P."/>
            <person name="Lapidus A."/>
        </authorList>
    </citation>
    <scope>NUCLEOTIDE SEQUENCE</scope>
    <source>
        <strain evidence="1 2">DSM 18011</strain>
    </source>
</reference>
<dbReference type="EMBL" id="CM001167">
    <property type="protein sequence ID" value="EGJ71699.1"/>
    <property type="molecule type" value="Genomic_DNA"/>
</dbReference>
<gene>
    <name evidence="1" type="ORF">Bcop_1505</name>
</gene>
<keyword evidence="2" id="KW-1185">Reference proteome</keyword>
<accession>F3ZPW2</accession>
<proteinExistence type="predicted"/>
<protein>
    <submittedName>
        <fullName evidence="1">Uncharacterized protein</fullName>
    </submittedName>
</protein>
<dbReference type="Proteomes" id="UP000018439">
    <property type="component" value="Chromosome"/>
</dbReference>
<name>F3ZPW2_9BACE</name>
<evidence type="ECO:0000313" key="2">
    <source>
        <dbReference type="Proteomes" id="UP000018439"/>
    </source>
</evidence>
<sequence>MTLNQTDLYNFDEVLANTRIDKFGRLREYYKLQDGKVVDFSLELFYEPPTQPNDLRIIYYEDEYGNDKYEVYCQNTRDGWHPIPKNLNSISADKLKEYKRIFKEKYHKIPSDIYHFINLMQKSGEEFNSSRQLNFFSIKDVICKQISNITIRWSFERFRQKMGEEREEVLLNGFT</sequence>
<organism evidence="1 2">
    <name type="scientific">Bacteroides coprosuis DSM 18011</name>
    <dbReference type="NCBI Taxonomy" id="679937"/>
    <lineage>
        <taxon>Bacteria</taxon>
        <taxon>Pseudomonadati</taxon>
        <taxon>Bacteroidota</taxon>
        <taxon>Bacteroidia</taxon>
        <taxon>Bacteroidales</taxon>
        <taxon>Bacteroidaceae</taxon>
        <taxon>Bacteroides</taxon>
    </lineage>
</organism>
<dbReference type="AlphaFoldDB" id="F3ZPW2"/>
<evidence type="ECO:0000313" key="1">
    <source>
        <dbReference type="EMBL" id="EGJ71699.1"/>
    </source>
</evidence>
<dbReference type="HOGENOM" id="CLU_1529586_0_0_10"/>